<sequence>MNRLSFHPEDMVQRRFSRTKAKWVSRLSLRVQARDDGNNNAGPASAPAWGTSGFVTVNGATGATEQVENPFADPQPPSDRTLTFAIPPAPSGSAPSVPPPTPKSSLLAAIPPSRREQIKREMHDSEASVYSQDSPDLEAAAPATPRPAKRRSGAWTLVEQALANVKRRASMVSRSSTVVESRSGTPLPAPVSASPYVNSFNAVSNTASPSILSASPAISRGSTTKTNGHGDAATPKTNMEERAGKRISILPTVSIPPPPLSPPPKAVVRALPPVPLGPSFDALGILNSPSMKRQSKHKKTSSATTSGSETETSVGPASTISSGMESEGETELGLSEKEMEENVAPLSIAKAKTPKTPGFPRDVMQELSDKARGKQRSNSIAPLRSAPLSGKVKAMETIPASPATSGENAASRIPAPPPAVATRALPTPLVMVVATPAEAPVPSSPVVKRPLPTPVPKTPAPPASATLRALPALPPTPATAAPYTPSFPVPQIPSYPSLPPTPMTAGFNAHPAPLTPGFTGGFEFSDDVPATPTSATVVRTPSYTRDTVPPVLRTHTKRQRHIEHRIGQVKVQLRLLKRKMEAKQVDEEVGRRVVRDLEKQLAWLELHLNGEWAMGVEGAERPAEWGRYMRP</sequence>
<evidence type="ECO:0000313" key="3">
    <source>
        <dbReference type="Proteomes" id="UP000298030"/>
    </source>
</evidence>
<proteinExistence type="predicted"/>
<dbReference type="EMBL" id="QPFP01000104">
    <property type="protein sequence ID" value="TEB21708.1"/>
    <property type="molecule type" value="Genomic_DNA"/>
</dbReference>
<feature type="region of interest" description="Disordered" evidence="1">
    <location>
        <begin position="216"/>
        <end position="243"/>
    </location>
</feature>
<comment type="caution">
    <text evidence="2">The sequence shown here is derived from an EMBL/GenBank/DDBJ whole genome shotgun (WGS) entry which is preliminary data.</text>
</comment>
<keyword evidence="3" id="KW-1185">Reference proteome</keyword>
<feature type="region of interest" description="Disordered" evidence="1">
    <location>
        <begin position="34"/>
        <end position="53"/>
    </location>
</feature>
<dbReference type="Proteomes" id="UP000298030">
    <property type="component" value="Unassembled WGS sequence"/>
</dbReference>
<feature type="region of interest" description="Disordered" evidence="1">
    <location>
        <begin position="285"/>
        <end position="393"/>
    </location>
</feature>
<feature type="compositionally biased region" description="Low complexity" evidence="1">
    <location>
        <begin position="38"/>
        <end position="48"/>
    </location>
</feature>
<feature type="compositionally biased region" description="Basic and acidic residues" evidence="1">
    <location>
        <begin position="113"/>
        <end position="126"/>
    </location>
</feature>
<feature type="compositionally biased region" description="Low complexity" evidence="1">
    <location>
        <begin position="301"/>
        <end position="325"/>
    </location>
</feature>
<accession>A0A4Y7SJ60</accession>
<reference evidence="2 3" key="1">
    <citation type="journal article" date="2019" name="Nat. Ecol. Evol.">
        <title>Megaphylogeny resolves global patterns of mushroom evolution.</title>
        <authorList>
            <person name="Varga T."/>
            <person name="Krizsan K."/>
            <person name="Foldi C."/>
            <person name="Dima B."/>
            <person name="Sanchez-Garcia M."/>
            <person name="Sanchez-Ramirez S."/>
            <person name="Szollosi G.J."/>
            <person name="Szarkandi J.G."/>
            <person name="Papp V."/>
            <person name="Albert L."/>
            <person name="Andreopoulos W."/>
            <person name="Angelini C."/>
            <person name="Antonin V."/>
            <person name="Barry K.W."/>
            <person name="Bougher N.L."/>
            <person name="Buchanan P."/>
            <person name="Buyck B."/>
            <person name="Bense V."/>
            <person name="Catcheside P."/>
            <person name="Chovatia M."/>
            <person name="Cooper J."/>
            <person name="Damon W."/>
            <person name="Desjardin D."/>
            <person name="Finy P."/>
            <person name="Geml J."/>
            <person name="Haridas S."/>
            <person name="Hughes K."/>
            <person name="Justo A."/>
            <person name="Karasinski D."/>
            <person name="Kautmanova I."/>
            <person name="Kiss B."/>
            <person name="Kocsube S."/>
            <person name="Kotiranta H."/>
            <person name="LaButti K.M."/>
            <person name="Lechner B.E."/>
            <person name="Liimatainen K."/>
            <person name="Lipzen A."/>
            <person name="Lukacs Z."/>
            <person name="Mihaltcheva S."/>
            <person name="Morgado L.N."/>
            <person name="Niskanen T."/>
            <person name="Noordeloos M.E."/>
            <person name="Ohm R.A."/>
            <person name="Ortiz-Santana B."/>
            <person name="Ovrebo C."/>
            <person name="Racz N."/>
            <person name="Riley R."/>
            <person name="Savchenko A."/>
            <person name="Shiryaev A."/>
            <person name="Soop K."/>
            <person name="Spirin V."/>
            <person name="Szebenyi C."/>
            <person name="Tomsovsky M."/>
            <person name="Tulloss R.E."/>
            <person name="Uehling J."/>
            <person name="Grigoriev I.V."/>
            <person name="Vagvolgyi C."/>
            <person name="Papp T."/>
            <person name="Martin F.M."/>
            <person name="Miettinen O."/>
            <person name="Hibbett D.S."/>
            <person name="Nagy L.G."/>
        </authorList>
    </citation>
    <scope>NUCLEOTIDE SEQUENCE [LARGE SCALE GENOMIC DNA]</scope>
    <source>
        <strain evidence="2 3">FP101781</strain>
    </source>
</reference>
<feature type="compositionally biased region" description="Basic and acidic residues" evidence="1">
    <location>
        <begin position="363"/>
        <end position="372"/>
    </location>
</feature>
<feature type="region of interest" description="Disordered" evidence="1">
    <location>
        <begin position="66"/>
        <end position="152"/>
    </location>
</feature>
<evidence type="ECO:0000313" key="2">
    <source>
        <dbReference type="EMBL" id="TEB21708.1"/>
    </source>
</evidence>
<gene>
    <name evidence="2" type="ORF">FA13DRAFT_95170</name>
</gene>
<dbReference type="AlphaFoldDB" id="A0A4Y7SJ60"/>
<evidence type="ECO:0000256" key="1">
    <source>
        <dbReference type="SAM" id="MobiDB-lite"/>
    </source>
</evidence>
<protein>
    <submittedName>
        <fullName evidence="2">Uncharacterized protein</fullName>
    </submittedName>
</protein>
<dbReference type="STRING" id="71717.A0A4Y7SJ60"/>
<name>A0A4Y7SJ60_COPMI</name>
<organism evidence="2 3">
    <name type="scientific">Coprinellus micaceus</name>
    <name type="common">Glistening ink-cap mushroom</name>
    <name type="synonym">Coprinus micaceus</name>
    <dbReference type="NCBI Taxonomy" id="71717"/>
    <lineage>
        <taxon>Eukaryota</taxon>
        <taxon>Fungi</taxon>
        <taxon>Dikarya</taxon>
        <taxon>Basidiomycota</taxon>
        <taxon>Agaricomycotina</taxon>
        <taxon>Agaricomycetes</taxon>
        <taxon>Agaricomycetidae</taxon>
        <taxon>Agaricales</taxon>
        <taxon>Agaricineae</taxon>
        <taxon>Psathyrellaceae</taxon>
        <taxon>Coprinellus</taxon>
    </lineage>
</organism>